<evidence type="ECO:0000256" key="4">
    <source>
        <dbReference type="ARBA" id="ARBA00022932"/>
    </source>
</evidence>
<reference evidence="8 9" key="1">
    <citation type="submission" date="2017-03" db="EMBL/GenBank/DDBJ databases">
        <title>Antibiotic resistance of probiotic microorganisms.</title>
        <authorList>
            <person name="Sanudo A.I."/>
            <person name="Olivares M."/>
            <person name="Banuelos O."/>
        </authorList>
    </citation>
    <scope>NUCLEOTIDE SEQUENCE [LARGE SCALE GENOMIC DNA]</scope>
    <source>
        <strain evidence="8 9">CECT8605</strain>
    </source>
</reference>
<dbReference type="GO" id="GO:0003887">
    <property type="term" value="F:DNA-directed DNA polymerase activity"/>
    <property type="evidence" value="ECO:0007669"/>
    <property type="project" value="UniProtKB-KW"/>
</dbReference>
<dbReference type="InterPro" id="IPR040982">
    <property type="entry name" value="DNA_pol3_finger"/>
</dbReference>
<name>A0A1V4FIF5_LIMRT</name>
<evidence type="ECO:0000256" key="1">
    <source>
        <dbReference type="ARBA" id="ARBA00022679"/>
    </source>
</evidence>
<dbReference type="PANTHER" id="PTHR32294">
    <property type="entry name" value="DNA POLYMERASE III SUBUNIT ALPHA"/>
    <property type="match status" value="1"/>
</dbReference>
<dbReference type="AlphaFoldDB" id="A0A1V4FIF5"/>
<gene>
    <name evidence="8" type="ORF">B5D07_11050</name>
</gene>
<keyword evidence="3" id="KW-0235">DNA replication</keyword>
<dbReference type="Pfam" id="PF07733">
    <property type="entry name" value="DNA_pol3_alpha"/>
    <property type="match status" value="1"/>
</dbReference>
<dbReference type="GO" id="GO:0008408">
    <property type="term" value="F:3'-5' exonuclease activity"/>
    <property type="evidence" value="ECO:0007669"/>
    <property type="project" value="InterPro"/>
</dbReference>
<evidence type="ECO:0000259" key="5">
    <source>
        <dbReference type="Pfam" id="PF02811"/>
    </source>
</evidence>
<feature type="domain" description="PHP" evidence="5">
    <location>
        <begin position="11"/>
        <end position="184"/>
    </location>
</feature>
<dbReference type="PANTHER" id="PTHR32294:SF0">
    <property type="entry name" value="DNA POLYMERASE III SUBUNIT ALPHA"/>
    <property type="match status" value="1"/>
</dbReference>
<feature type="domain" description="DNA polymerase III alpha subunit finger" evidence="7">
    <location>
        <begin position="573"/>
        <end position="727"/>
    </location>
</feature>
<dbReference type="SUPFAM" id="SSF89550">
    <property type="entry name" value="PHP domain-like"/>
    <property type="match status" value="1"/>
</dbReference>
<dbReference type="GO" id="GO:0006260">
    <property type="term" value="P:DNA replication"/>
    <property type="evidence" value="ECO:0007669"/>
    <property type="project" value="UniProtKB-KW"/>
</dbReference>
<dbReference type="InterPro" id="IPR004013">
    <property type="entry name" value="PHP_dom"/>
</dbReference>
<evidence type="ECO:0000259" key="7">
    <source>
        <dbReference type="Pfam" id="PF17657"/>
    </source>
</evidence>
<dbReference type="InterPro" id="IPR011708">
    <property type="entry name" value="DNA_pol3_alpha_NTPase_dom"/>
</dbReference>
<evidence type="ECO:0000256" key="3">
    <source>
        <dbReference type="ARBA" id="ARBA00022705"/>
    </source>
</evidence>
<accession>A0A1V4FIF5</accession>
<proteinExistence type="predicted"/>
<organism evidence="8 9">
    <name type="scientific">Limosilactobacillus reuteri</name>
    <name type="common">Lactobacillus reuteri</name>
    <dbReference type="NCBI Taxonomy" id="1598"/>
    <lineage>
        <taxon>Bacteria</taxon>
        <taxon>Bacillati</taxon>
        <taxon>Bacillota</taxon>
        <taxon>Bacilli</taxon>
        <taxon>Lactobacillales</taxon>
        <taxon>Lactobacillaceae</taxon>
        <taxon>Limosilactobacillus</taxon>
    </lineage>
</organism>
<feature type="domain" description="Bacterial DNA polymerase III alpha subunit NTPase" evidence="6">
    <location>
        <begin position="302"/>
        <end position="551"/>
    </location>
</feature>
<evidence type="ECO:0000259" key="6">
    <source>
        <dbReference type="Pfam" id="PF07733"/>
    </source>
</evidence>
<evidence type="ECO:0000313" key="8">
    <source>
        <dbReference type="EMBL" id="OPG87093.1"/>
    </source>
</evidence>
<evidence type="ECO:0000256" key="2">
    <source>
        <dbReference type="ARBA" id="ARBA00022695"/>
    </source>
</evidence>
<sequence length="1092" mass="125619">MQGKYDYWFSYHQHTSISNGLGYWEVMTKFEDYIDYAIKHHIPAVTSSEHGNVIMWIKRKELAEEANLKYVHSTEAYVTMNLDDKNRGYHTVLIAKNYDGVKEINRLSSASFNRKDGHFYYRPRILFDDLKETVSHGNIYVTTACLAGALSQTYKSVEEASVCKQWIKLASDYKDNVFLEVQPHIDKEQKDYNEFLTQVASAHGLKLIAANDVHALNPEHDRLRKIIKKGKKNSYDDDDKFELWCKTREEMVDTFREQGVLTEQEINDALDLTVEIANQVEEFELDKSHKYPHLYKNPEKEFQNRIKQGLKNRGILSLSKEQRQKYLDRVKYEYSVYKSNGAIDYMLSHEDILNAAKEHGIKFGYGRGSVSGSLIAYLCGQTEMDSVKLGLNFERFMNPQRISLADIDEDLYRPDQQWIQKWMLTNPKWHAASIMTANTYGLKAAIKVIADGMDRYAGKPAYIQSIRNQIGDDGFIPEQLYEEHQQLIDDAKKVVGVIDSFGRHAAGIVIDTNAIDDSMGIQTISGWDYPVTQVAMKEIDHFSWVKYDLLGLDNVGLISKTAELAGIPYPTPDSNFIDFEDENVWKSMREDNIGVFQMEGERAGKLLKDMLSPETMEKIKSNEAGKNVKYMDLLSLVNAAQRPSGASYVDAVTHGVFKDNGHLALNEFLAPTLGELVYQEQLIQFLVQFTGRTPGEADVLRRAVGKKQKDVIDREVPIIRQDFIKTMIEKYHDAPEHAESIANDFMQVFMDAANYGFSINHSMAYSYIGYISTWLRYYYPLEWCTAAFQIWEGKQEKLNRVVKFAKSKGISLKPFKFGKSKSNYYMDKQNKSIYEGTASIKGVSTKAGDELYLISDKPNEKFTDLLMDIYDNSQVVIKNILYSPKALYNKFNESELKEIDLIVKNESDKVKVQEPQGFAITSKDMINLILLNYFSEFGSPRKLKLVYEKFHKTYKPKNKRFVGKSRKYHECLEYEESLGDEDYPLITTLQNEYRLLGRCLTTNSEIPANYAFITSLVIRSNKVIVGLYSIKHGREVKGFISKKSFKLNSISEGDLITVERTSMRPKNILKDGHWQKSKTDKELWIDSLVRKG</sequence>
<dbReference type="EMBL" id="MWVS01000129">
    <property type="protein sequence ID" value="OPG87093.1"/>
    <property type="molecule type" value="Genomic_DNA"/>
</dbReference>
<keyword evidence="2" id="KW-0548">Nucleotidyltransferase</keyword>
<dbReference type="InterPro" id="IPR016195">
    <property type="entry name" value="Pol/histidinol_Pase-like"/>
</dbReference>
<evidence type="ECO:0000313" key="9">
    <source>
        <dbReference type="Proteomes" id="UP000189795"/>
    </source>
</evidence>
<dbReference type="RefSeq" id="WP_079376384.1">
    <property type="nucleotide sequence ID" value="NZ_MWVS01000129.1"/>
</dbReference>
<dbReference type="Proteomes" id="UP000189795">
    <property type="component" value="Unassembled WGS sequence"/>
</dbReference>
<dbReference type="InterPro" id="IPR004805">
    <property type="entry name" value="DnaE2/DnaE/PolC"/>
</dbReference>
<dbReference type="Pfam" id="PF02811">
    <property type="entry name" value="PHP"/>
    <property type="match status" value="1"/>
</dbReference>
<dbReference type="Gene3D" id="3.20.20.140">
    <property type="entry name" value="Metal-dependent hydrolases"/>
    <property type="match status" value="1"/>
</dbReference>
<dbReference type="Pfam" id="PF17657">
    <property type="entry name" value="DNA_pol3_finger"/>
    <property type="match status" value="1"/>
</dbReference>
<keyword evidence="1" id="KW-0808">Transferase</keyword>
<keyword evidence="4" id="KW-0239">DNA-directed DNA polymerase</keyword>
<protein>
    <submittedName>
        <fullName evidence="8">Uncharacterized protein</fullName>
    </submittedName>
</protein>
<comment type="caution">
    <text evidence="8">The sequence shown here is derived from an EMBL/GenBank/DDBJ whole genome shotgun (WGS) entry which is preliminary data.</text>
</comment>